<comment type="caution">
    <text evidence="1">The sequence shown here is derived from an EMBL/GenBank/DDBJ whole genome shotgun (WGS) entry which is preliminary data.</text>
</comment>
<evidence type="ECO:0000313" key="1">
    <source>
        <dbReference type="EMBL" id="KUN58793.1"/>
    </source>
</evidence>
<protein>
    <submittedName>
        <fullName evidence="1">Uncharacterized protein</fullName>
    </submittedName>
</protein>
<dbReference type="Proteomes" id="UP000053669">
    <property type="component" value="Unassembled WGS sequence"/>
</dbReference>
<name>A0A101RNT7_9ACTN</name>
<dbReference type="AlphaFoldDB" id="A0A101RNT7"/>
<evidence type="ECO:0000313" key="2">
    <source>
        <dbReference type="Proteomes" id="UP000053669"/>
    </source>
</evidence>
<accession>A0A101RNT7</accession>
<gene>
    <name evidence="1" type="ORF">AQJ46_41685</name>
</gene>
<dbReference type="STRING" id="58343.AQJ46_41685"/>
<proteinExistence type="predicted"/>
<sequence>MVRQRPLYPFELFCFHFKRTAHDVAQFDGNLRLATILLSRSVWERRMEVDSWGTPRADT</sequence>
<organism evidence="1 2">
    <name type="scientific">Streptomyces canus</name>
    <dbReference type="NCBI Taxonomy" id="58343"/>
    <lineage>
        <taxon>Bacteria</taxon>
        <taxon>Bacillati</taxon>
        <taxon>Actinomycetota</taxon>
        <taxon>Actinomycetes</taxon>
        <taxon>Kitasatosporales</taxon>
        <taxon>Streptomycetaceae</taxon>
        <taxon>Streptomyces</taxon>
        <taxon>Streptomyces aurantiacus group</taxon>
    </lineage>
</organism>
<reference evidence="1 2" key="1">
    <citation type="submission" date="2015-10" db="EMBL/GenBank/DDBJ databases">
        <title>Draft genome sequence of Streptomyces canus DSM 40017, type strain for the species Streptomyces canus.</title>
        <authorList>
            <person name="Ruckert C."/>
            <person name="Winkler A."/>
            <person name="Kalinowski J."/>
            <person name="Kampfer P."/>
            <person name="Glaeser S."/>
        </authorList>
    </citation>
    <scope>NUCLEOTIDE SEQUENCE [LARGE SCALE GENOMIC DNA]</scope>
    <source>
        <strain evidence="1 2">DSM 40017</strain>
    </source>
</reference>
<dbReference type="EMBL" id="LMWU01000055">
    <property type="protein sequence ID" value="KUN58793.1"/>
    <property type="molecule type" value="Genomic_DNA"/>
</dbReference>